<name>Q5B878_EMENI</name>
<evidence type="ECO:0000313" key="2">
    <source>
        <dbReference type="EMBL" id="CBF83096.1"/>
    </source>
</evidence>
<dbReference type="eggNOG" id="ENOG502QQN6">
    <property type="taxonomic scope" value="Eukaryota"/>
</dbReference>
<dbReference type="PANTHER" id="PTHR31739:SF25">
    <property type="entry name" value="(E,E)-GERANYLLINALOOL SYNTHASE"/>
    <property type="match status" value="1"/>
</dbReference>
<dbReference type="KEGG" id="ani:ANIA_03252"/>
<dbReference type="AlphaFoldDB" id="Q5B878"/>
<dbReference type="GeneID" id="2873836"/>
<keyword evidence="3" id="KW-1185">Reference proteome</keyword>
<dbReference type="OrthoDB" id="2343925at2759"/>
<protein>
    <submittedName>
        <fullName evidence="2">Terpene synthase family protein (AFU_orthologue AFUA_5G15060)</fullName>
    </submittedName>
</protein>
<dbReference type="EMBL" id="BN001306">
    <property type="protein sequence ID" value="CBF83096.1"/>
    <property type="molecule type" value="Genomic_DNA"/>
</dbReference>
<sequence length="1091" mass="122373">MTSLSGNKIDIENCLSPQDLVTYLSELSQSPDKLKRFCTFSASIYDCAWLSMINRRENEQILWLFPQCFDYVLSQQLKDGAWPSPASTVDGILNTSAALLCLLDRRRLTQDSRLSSRINAAASSLQRLLEAWDLDGTDQVGFEVIVPGLLRQISHFGITFKFSCQCRLEALRAAKLEKLRPDMLYSGYQATILHSAEALIETIDMDRITQHCTEDTGILGSPAATSAYLKHASGWDGRAESYLRKLLASADREQGGIPSGFPTTIFELSWALSTLFLAVGPPTPSDIVLLSPVKEYLHETLAKNGVAGFAPGILADADDTARVLLTLELLGTEVDFYPLMKHFRNGSFFKTYEHERNPSFSANCNVLLALVESSHALQHIDTIEEVAAYLLECWKAGSIKDKWNSSPRYSNMLLVLALTRLFLRYDKGDFHGPLQVSLSRDIIICLSQILSRTLIEQHPDGSWDSSLEVTAYSVLTISRMMLLPYVDKLKIDHIAPALRRGCGYLIDHQHDPVQPRREDYVWIEKVSYVSSFLRKVYTVAAIHASRKQSPCSERLVSLFQPLPTTHELKVLLLATPLCKESPVPFMDLALLEAHYWSQLLREKSSMIFKSPISSDGQKLFHLIPLIFTSCNQRAGLVLSTNTLWNMIHFSLLVYQVDALMESTAIRMSDAELDEVLLRLDRSCSLARTAFQLPQRVSNGSSAQTAGVQPDDLKTIPLNKSRVENLMHLLLPFINHVLGHPQVLQAPVEIQRELADELYRFLLAHVEHIRANLTRTRINTLAANSGHQPRQLTYYRWVHSIGSADTSCPLAAVFFLCLISKHGSFCFQHPKAQYLSRTVAHHLSVICRQYNDYGSAVRDHEEGNLNSLDFLDFQQEAQANGAVSELRTSNSVCPSVSDTQLFPRAACTSQSAKDSLMEVAEFERSCMELALQRLEDAACTLDALKQFRVFVDVTDLFGHVYILKDLTANAIAEDLFPSRNASEQSTQIDIHLEHAKLALVFRSVPPHPKKSIFLLLQTSTTSTVASFATTFLIRLESAKRSSYAFNPEASTLDIVYRTKKYQEKFSWNRGLIIPKDLASISSKSAEPWQPPS</sequence>
<accession>C8VI53</accession>
<gene>
    <name evidence="2" type="ORF">ANIA_03252</name>
</gene>
<dbReference type="GO" id="GO:0000287">
    <property type="term" value="F:magnesium ion binding"/>
    <property type="evidence" value="ECO:0000318"/>
    <property type="project" value="GO_Central"/>
</dbReference>
<dbReference type="GO" id="GO:0016102">
    <property type="term" value="P:diterpenoid biosynthetic process"/>
    <property type="evidence" value="ECO:0000318"/>
    <property type="project" value="GO_Central"/>
</dbReference>
<organism evidence="2 3">
    <name type="scientific">Emericella nidulans (strain FGSC A4 / ATCC 38163 / CBS 112.46 / NRRL 194 / M139)</name>
    <name type="common">Aspergillus nidulans</name>
    <dbReference type="NCBI Taxonomy" id="227321"/>
    <lineage>
        <taxon>Eukaryota</taxon>
        <taxon>Fungi</taxon>
        <taxon>Dikarya</taxon>
        <taxon>Ascomycota</taxon>
        <taxon>Pezizomycotina</taxon>
        <taxon>Eurotiomycetes</taxon>
        <taxon>Eurotiomycetidae</taxon>
        <taxon>Eurotiales</taxon>
        <taxon>Aspergillaceae</taxon>
        <taxon>Aspergillus</taxon>
        <taxon>Aspergillus subgen. Nidulantes</taxon>
    </lineage>
</organism>
<accession>Q5B878</accession>
<dbReference type="Proteomes" id="UP000000560">
    <property type="component" value="Chromosome VI"/>
</dbReference>
<reference evidence="3" key="1">
    <citation type="journal article" date="2005" name="Nature">
        <title>Sequencing of Aspergillus nidulans and comparative analysis with A. fumigatus and A. oryzae.</title>
        <authorList>
            <person name="Galagan J.E."/>
            <person name="Calvo S.E."/>
            <person name="Cuomo C."/>
            <person name="Ma L.J."/>
            <person name="Wortman J.R."/>
            <person name="Batzoglou S."/>
            <person name="Lee S.I."/>
            <person name="Basturkmen M."/>
            <person name="Spevak C.C."/>
            <person name="Clutterbuck J."/>
            <person name="Kapitonov V."/>
            <person name="Jurka J."/>
            <person name="Scazzocchio C."/>
            <person name="Farman M."/>
            <person name="Butler J."/>
            <person name="Purcell S."/>
            <person name="Harris S."/>
            <person name="Braus G.H."/>
            <person name="Draht O."/>
            <person name="Busch S."/>
            <person name="D'Enfert C."/>
            <person name="Bouchier C."/>
            <person name="Goldman G.H."/>
            <person name="Bell-Pedersen D."/>
            <person name="Griffiths-Jones S."/>
            <person name="Doonan J.H."/>
            <person name="Yu J."/>
            <person name="Vienken K."/>
            <person name="Pain A."/>
            <person name="Freitag M."/>
            <person name="Selker E.U."/>
            <person name="Archer D.B."/>
            <person name="Penalva M.A."/>
            <person name="Oakley B.R."/>
            <person name="Momany M."/>
            <person name="Tanaka T."/>
            <person name="Kumagai T."/>
            <person name="Asai K."/>
            <person name="Machida M."/>
            <person name="Nierman W.C."/>
            <person name="Denning D.W."/>
            <person name="Caddick M."/>
            <person name="Hynes M."/>
            <person name="Paoletti M."/>
            <person name="Fischer R."/>
            <person name="Miller B."/>
            <person name="Dyer P."/>
            <person name="Sachs M.S."/>
            <person name="Osmani S.A."/>
            <person name="Birren B.W."/>
        </authorList>
    </citation>
    <scope>NUCLEOTIDE SEQUENCE [LARGE SCALE GENOMIC DNA]</scope>
    <source>
        <strain evidence="3">FGSC A4 / ATCC 38163 / CBS 112.46 / NRRL 194 / M139</strain>
    </source>
</reference>
<dbReference type="STRING" id="227321.Q5B878"/>
<evidence type="ECO:0000256" key="1">
    <source>
        <dbReference type="ARBA" id="ARBA00006333"/>
    </source>
</evidence>
<dbReference type="Gene3D" id="1.50.10.20">
    <property type="match status" value="1"/>
</dbReference>
<dbReference type="InParanoid" id="Q5B878"/>
<reference evidence="3" key="2">
    <citation type="journal article" date="2009" name="Fungal Genet. Biol.">
        <title>The 2008 update of the Aspergillus nidulans genome annotation: a community effort.</title>
        <authorList>
            <person name="Wortman J.R."/>
            <person name="Gilsenan J.M."/>
            <person name="Joardar V."/>
            <person name="Deegan J."/>
            <person name="Clutterbuck J."/>
            <person name="Andersen M.R."/>
            <person name="Archer D."/>
            <person name="Bencina M."/>
            <person name="Braus G."/>
            <person name="Coutinho P."/>
            <person name="von Dohren H."/>
            <person name="Doonan J."/>
            <person name="Driessen A.J."/>
            <person name="Durek P."/>
            <person name="Espeso E."/>
            <person name="Fekete E."/>
            <person name="Flipphi M."/>
            <person name="Estrada C.G."/>
            <person name="Geysens S."/>
            <person name="Goldman G."/>
            <person name="de Groot P.W."/>
            <person name="Hansen K."/>
            <person name="Harris S.D."/>
            <person name="Heinekamp T."/>
            <person name="Helmstaedt K."/>
            <person name="Henrissat B."/>
            <person name="Hofmann G."/>
            <person name="Homan T."/>
            <person name="Horio T."/>
            <person name="Horiuchi H."/>
            <person name="James S."/>
            <person name="Jones M."/>
            <person name="Karaffa L."/>
            <person name="Karanyi Z."/>
            <person name="Kato M."/>
            <person name="Keller N."/>
            <person name="Kelly D.E."/>
            <person name="Kiel J.A."/>
            <person name="Kim J.M."/>
            <person name="van der Klei I.J."/>
            <person name="Klis F.M."/>
            <person name="Kovalchuk A."/>
            <person name="Krasevec N."/>
            <person name="Kubicek C.P."/>
            <person name="Liu B."/>
            <person name="Maccabe A."/>
            <person name="Meyer V."/>
            <person name="Mirabito P."/>
            <person name="Miskei M."/>
            <person name="Mos M."/>
            <person name="Mullins J."/>
            <person name="Nelson D.R."/>
            <person name="Nielsen J."/>
            <person name="Oakley B.R."/>
            <person name="Osmani S.A."/>
            <person name="Pakula T."/>
            <person name="Paszewski A."/>
            <person name="Paulsen I."/>
            <person name="Pilsyk S."/>
            <person name="Pocsi I."/>
            <person name="Punt P.J."/>
            <person name="Ram A.F."/>
            <person name="Ren Q."/>
            <person name="Robellet X."/>
            <person name="Robson G."/>
            <person name="Seiboth B."/>
            <person name="van Solingen P."/>
            <person name="Specht T."/>
            <person name="Sun J."/>
            <person name="Taheri-Talesh N."/>
            <person name="Takeshita N."/>
            <person name="Ussery D."/>
            <person name="vanKuyk P.A."/>
            <person name="Visser H."/>
            <person name="van de Vondervoort P.J."/>
            <person name="de Vries R.P."/>
            <person name="Walton J."/>
            <person name="Xiang X."/>
            <person name="Xiong Y."/>
            <person name="Zeng A.P."/>
            <person name="Brandt B.W."/>
            <person name="Cornell M.J."/>
            <person name="van den Hondel C.A."/>
            <person name="Visser J."/>
            <person name="Oliver S.G."/>
            <person name="Turner G."/>
        </authorList>
    </citation>
    <scope>GENOME REANNOTATION</scope>
    <source>
        <strain evidence="3">FGSC A4 / ATCC 38163 / CBS 112.46 / NRRL 194 / M139</strain>
    </source>
</reference>
<dbReference type="Gene3D" id="1.50.10.160">
    <property type="match status" value="1"/>
</dbReference>
<dbReference type="InterPro" id="IPR050148">
    <property type="entry name" value="Terpene_synthase-like"/>
</dbReference>
<dbReference type="InterPro" id="IPR008930">
    <property type="entry name" value="Terpenoid_cyclase/PrenylTrfase"/>
</dbReference>
<proteinExistence type="inferred from homology"/>
<dbReference type="PANTHER" id="PTHR31739">
    <property type="entry name" value="ENT-COPALYL DIPHOSPHATE SYNTHASE, CHLOROPLASTIC"/>
    <property type="match status" value="1"/>
</dbReference>
<dbReference type="SUPFAM" id="SSF48239">
    <property type="entry name" value="Terpenoid cyclases/Protein prenyltransferases"/>
    <property type="match status" value="2"/>
</dbReference>
<dbReference type="HOGENOM" id="CLU_005861_0_0_1"/>
<dbReference type="GO" id="GO:0010333">
    <property type="term" value="F:terpene synthase activity"/>
    <property type="evidence" value="ECO:0000318"/>
    <property type="project" value="GO_Central"/>
</dbReference>
<evidence type="ECO:0000313" key="3">
    <source>
        <dbReference type="Proteomes" id="UP000000560"/>
    </source>
</evidence>
<dbReference type="OMA" id="AAYLLEC"/>
<comment type="similarity">
    <text evidence="1">Belongs to the terpene synthase family.</text>
</comment>
<dbReference type="RefSeq" id="XP_660856.1">
    <property type="nucleotide sequence ID" value="XM_655764.1"/>
</dbReference>